<dbReference type="AlphaFoldDB" id="A0A7W8NH35"/>
<dbReference type="Proteomes" id="UP000552709">
    <property type="component" value="Unassembled WGS sequence"/>
</dbReference>
<comment type="caution">
    <text evidence="1">The sequence shown here is derived from an EMBL/GenBank/DDBJ whole genome shotgun (WGS) entry which is preliminary data.</text>
</comment>
<reference evidence="1 2" key="1">
    <citation type="submission" date="2020-08" db="EMBL/GenBank/DDBJ databases">
        <title>Genomic Encyclopedia of Type Strains, Phase IV (KMG-IV): sequencing the most valuable type-strain genomes for metagenomic binning, comparative biology and taxonomic classification.</title>
        <authorList>
            <person name="Goeker M."/>
        </authorList>
    </citation>
    <scope>NUCLEOTIDE SEQUENCE [LARGE SCALE GENOMIC DNA]</scope>
    <source>
        <strain evidence="1 2">DSM 27939</strain>
    </source>
</reference>
<name>A0A7W8NH35_9DEIO</name>
<dbReference type="RefSeq" id="WP_184132732.1">
    <property type="nucleotide sequence ID" value="NZ_JACHFL010000006.1"/>
</dbReference>
<evidence type="ECO:0000313" key="1">
    <source>
        <dbReference type="EMBL" id="MBB5363572.1"/>
    </source>
</evidence>
<dbReference type="EMBL" id="JACHFL010000006">
    <property type="protein sequence ID" value="MBB5363572.1"/>
    <property type="molecule type" value="Genomic_DNA"/>
</dbReference>
<accession>A0A7W8NH35</accession>
<keyword evidence="2" id="KW-1185">Reference proteome</keyword>
<organism evidence="1 2">
    <name type="scientific">Deinococcus humi</name>
    <dbReference type="NCBI Taxonomy" id="662880"/>
    <lineage>
        <taxon>Bacteria</taxon>
        <taxon>Thermotogati</taxon>
        <taxon>Deinococcota</taxon>
        <taxon>Deinococci</taxon>
        <taxon>Deinococcales</taxon>
        <taxon>Deinococcaceae</taxon>
        <taxon>Deinococcus</taxon>
    </lineage>
</organism>
<proteinExistence type="predicted"/>
<gene>
    <name evidence="1" type="ORF">HNQ08_002678</name>
</gene>
<evidence type="ECO:0000313" key="2">
    <source>
        <dbReference type="Proteomes" id="UP000552709"/>
    </source>
</evidence>
<protein>
    <submittedName>
        <fullName evidence="1">Uncharacterized protein</fullName>
    </submittedName>
</protein>
<sequence length="75" mass="8430">MLGWLRHGLAYWHASDVVPENIGARLSCWRQAIELRLLFRGHQLIVFDGKPEHLLVTPAGEVTLIDVEDLRAGTA</sequence>